<evidence type="ECO:0000259" key="3">
    <source>
        <dbReference type="PROSITE" id="PS50086"/>
    </source>
</evidence>
<reference evidence="4" key="1">
    <citation type="submission" date="2019-05" db="EMBL/GenBank/DDBJ databases">
        <title>Annotation for the trematode Paragonimus heterotremus.</title>
        <authorList>
            <person name="Choi Y.-J."/>
        </authorList>
    </citation>
    <scope>NUCLEOTIDE SEQUENCE</scope>
    <source>
        <strain evidence="4">LC</strain>
    </source>
</reference>
<dbReference type="PANTHER" id="PTHR22957">
    <property type="entry name" value="TBC1 DOMAIN FAMILY MEMBER GTPASE-ACTIVATING PROTEIN"/>
    <property type="match status" value="1"/>
</dbReference>
<evidence type="ECO:0000313" key="4">
    <source>
        <dbReference type="EMBL" id="KAF5403672.1"/>
    </source>
</evidence>
<dbReference type="GO" id="GO:0005776">
    <property type="term" value="C:autophagosome"/>
    <property type="evidence" value="ECO:0007669"/>
    <property type="project" value="TreeGrafter"/>
</dbReference>
<feature type="domain" description="Rab-GAP TBC" evidence="3">
    <location>
        <begin position="213"/>
        <end position="424"/>
    </location>
</feature>
<dbReference type="Gene3D" id="1.10.472.80">
    <property type="entry name" value="Ypt/Rab-GAP domain of gyp1p, domain 3"/>
    <property type="match status" value="1"/>
</dbReference>
<dbReference type="SUPFAM" id="SSF47923">
    <property type="entry name" value="Ypt/Rab-GAP domain of gyp1p"/>
    <property type="match status" value="2"/>
</dbReference>
<name>A0A8J4X1Q1_9TREM</name>
<organism evidence="4 5">
    <name type="scientific">Paragonimus heterotremus</name>
    <dbReference type="NCBI Taxonomy" id="100268"/>
    <lineage>
        <taxon>Eukaryota</taxon>
        <taxon>Metazoa</taxon>
        <taxon>Spiralia</taxon>
        <taxon>Lophotrochozoa</taxon>
        <taxon>Platyhelminthes</taxon>
        <taxon>Trematoda</taxon>
        <taxon>Digenea</taxon>
        <taxon>Plagiorchiida</taxon>
        <taxon>Troglotremata</taxon>
        <taxon>Troglotrematidae</taxon>
        <taxon>Paragonimus</taxon>
    </lineage>
</organism>
<dbReference type="PANTHER" id="PTHR22957:SF333">
    <property type="entry name" value="TBC1 DOMAIN FAMILY MEMBER 25"/>
    <property type="match status" value="1"/>
</dbReference>
<dbReference type="InterPro" id="IPR035969">
    <property type="entry name" value="Rab-GAP_TBC_sf"/>
</dbReference>
<evidence type="ECO:0000256" key="1">
    <source>
        <dbReference type="ARBA" id="ARBA00022468"/>
    </source>
</evidence>
<evidence type="ECO:0000313" key="5">
    <source>
        <dbReference type="Proteomes" id="UP000748531"/>
    </source>
</evidence>
<evidence type="ECO:0000256" key="2">
    <source>
        <dbReference type="SAM" id="MobiDB-lite"/>
    </source>
</evidence>
<dbReference type="AlphaFoldDB" id="A0A8J4X1Q1"/>
<dbReference type="Pfam" id="PF00566">
    <property type="entry name" value="RabGAP-TBC"/>
    <property type="match status" value="1"/>
</dbReference>
<keyword evidence="1" id="KW-0343">GTPase activation</keyword>
<dbReference type="Proteomes" id="UP000748531">
    <property type="component" value="Unassembled WGS sequence"/>
</dbReference>
<keyword evidence="5" id="KW-1185">Reference proteome</keyword>
<accession>A0A8J4X1Q1</accession>
<dbReference type="InterPro" id="IPR000195">
    <property type="entry name" value="Rab-GAP-TBC_dom"/>
</dbReference>
<dbReference type="Gene3D" id="1.10.8.270">
    <property type="entry name" value="putative rabgap domain of human tbc1 domain family member 14 like domains"/>
    <property type="match status" value="1"/>
</dbReference>
<gene>
    <name evidence="4" type="ORF">PHET_02743</name>
</gene>
<dbReference type="SMART" id="SM00164">
    <property type="entry name" value="TBC"/>
    <property type="match status" value="1"/>
</dbReference>
<dbReference type="GO" id="GO:0005096">
    <property type="term" value="F:GTPase activator activity"/>
    <property type="evidence" value="ECO:0007669"/>
    <property type="project" value="UniProtKB-KW"/>
</dbReference>
<dbReference type="PROSITE" id="PS50086">
    <property type="entry name" value="TBC_RABGAP"/>
    <property type="match status" value="1"/>
</dbReference>
<dbReference type="EMBL" id="LUCH01001101">
    <property type="protein sequence ID" value="KAF5403672.1"/>
    <property type="molecule type" value="Genomic_DNA"/>
</dbReference>
<protein>
    <submittedName>
        <fullName evidence="4">Gtpase activating protein</fullName>
    </submittedName>
</protein>
<proteinExistence type="predicted"/>
<comment type="caution">
    <text evidence="4">The sequence shown here is derived from an EMBL/GenBank/DDBJ whole genome shotgun (WGS) entry which is preliminary data.</text>
</comment>
<sequence length="697" mass="78200">MSTRNVDSSVKEVVHIKAKLAFGADRDSYKNFAIDPNITNFRLFLGILSKCFNILSDFTVSYLASDDYGEQFYLPLQSDWDLDAAILTSSDPALRIKVMVKKISPDHSDWDIVVPADVYNDTRKVLCQLSSQPPSITAKRTSSQNASVFSSFTQRFSQTVANVQRAIGMKTDNTTTLRPHKPPMSDAEFRLCLDCVGRLMQPEKFYWGVYCGGLDPSLRKVGWRLLLSVFPADTTGQERISLLESKTRQYASLRQAWKMAYAQGRLSEEQLATLASVSIDVVRTDWTNPYYLGEENRFRVCQLFDLLATYCIYHPNVGYNQGMSDLASPLLVIQSEEASAYLCFCSLMKRVKSNFHSSEQSGLMTKIRHLHDLLVYTDPHLAHFLRMHGLSDMYFTQRWLMLELKREFCFPDCLRLFEIQWATVALVRALSQTENHVSNSKSEGYLVLAEQTLVFPSNLLHTNTTSVEYPSGYTSRDVSLINSLIGSPYVVRLSGSNRPLLSRLASDDIARCVPSPENFYSVDPQPCSVADPCAADDDAGSSPSDSDSSFAGLLRPAASSNNVFSLGLDSLSGEDGSLSKAQCVRRRAHRADPAPVVSDLTRYGSVRSVKSVTRLPTPDQFGQGNPFLLFLCLSLLLEYREDLLATVNEASDMIAFYQRKSKQHNLSRVLTRARTHFSAYLAEQKWTLDGCIPSRFL</sequence>
<dbReference type="GO" id="GO:1901096">
    <property type="term" value="P:regulation of autophagosome maturation"/>
    <property type="evidence" value="ECO:0007669"/>
    <property type="project" value="TreeGrafter"/>
</dbReference>
<feature type="region of interest" description="Disordered" evidence="2">
    <location>
        <begin position="531"/>
        <end position="551"/>
    </location>
</feature>
<feature type="compositionally biased region" description="Low complexity" evidence="2">
    <location>
        <begin position="540"/>
        <end position="551"/>
    </location>
</feature>
<dbReference type="OrthoDB" id="10264062at2759"/>